<protein>
    <submittedName>
        <fullName evidence="2">Uncharacterized protein</fullName>
    </submittedName>
</protein>
<accession>A0A1V0TJJ0</accession>
<dbReference type="KEGG" id="sgv:B1H19_01910"/>
<evidence type="ECO:0000256" key="1">
    <source>
        <dbReference type="SAM" id="MobiDB-lite"/>
    </source>
</evidence>
<name>A0A1V0TJJ0_9ACTN</name>
<keyword evidence="3" id="KW-1185">Reference proteome</keyword>
<dbReference type="AlphaFoldDB" id="A0A1V0TJJ0"/>
<sequence>MDRASAGVHIEARFLDGGPMDSRPCERLTPFHRQATRTRDGRQRASLRPPGEGPLDQVGRPGRRRSDQREDAVDDLVGAWALSSLIVDEACGDEGTAASTPLGVRPHGMLLYAADGWMSALLAGGADVRPAAVVSPPVFQPAL</sequence>
<feature type="region of interest" description="Disordered" evidence="1">
    <location>
        <begin position="15"/>
        <end position="71"/>
    </location>
</feature>
<organism evidence="2 3">
    <name type="scientific">Streptomyces gilvosporeus</name>
    <dbReference type="NCBI Taxonomy" id="553510"/>
    <lineage>
        <taxon>Bacteria</taxon>
        <taxon>Bacillati</taxon>
        <taxon>Actinomycetota</taxon>
        <taxon>Actinomycetes</taxon>
        <taxon>Kitasatosporales</taxon>
        <taxon>Streptomycetaceae</taxon>
        <taxon>Streptomyces</taxon>
    </lineage>
</organism>
<evidence type="ECO:0000313" key="2">
    <source>
        <dbReference type="EMBL" id="ARF53101.1"/>
    </source>
</evidence>
<dbReference type="EMBL" id="CP020569">
    <property type="protein sequence ID" value="ARF53101.1"/>
    <property type="molecule type" value="Genomic_DNA"/>
</dbReference>
<gene>
    <name evidence="2" type="ORF">B1H19_01910</name>
</gene>
<evidence type="ECO:0000313" key="3">
    <source>
        <dbReference type="Proteomes" id="UP000192726"/>
    </source>
</evidence>
<dbReference type="Proteomes" id="UP000192726">
    <property type="component" value="Chromosome"/>
</dbReference>
<proteinExistence type="predicted"/>
<reference evidence="2 3" key="1">
    <citation type="submission" date="2017-04" db="EMBL/GenBank/DDBJ databases">
        <title>Complete Genome Sequence of Streptomyces gilvosporeus F607, a Capable Producer of Natamycin.</title>
        <authorList>
            <person name="Zong G."/>
            <person name="Zhong C."/>
            <person name="Fu J."/>
            <person name="Qin R."/>
            <person name="Cao G."/>
        </authorList>
    </citation>
    <scope>NUCLEOTIDE SEQUENCE [LARGE SCALE GENOMIC DNA]</scope>
    <source>
        <strain evidence="2 3">F607</strain>
    </source>
</reference>